<gene>
    <name evidence="1" type="ORF">EZS28_056054</name>
</gene>
<feature type="non-terminal residue" evidence="1">
    <location>
        <position position="123"/>
    </location>
</feature>
<comment type="caution">
    <text evidence="1">The sequence shown here is derived from an EMBL/GenBank/DDBJ whole genome shotgun (WGS) entry which is preliminary data.</text>
</comment>
<proteinExistence type="predicted"/>
<sequence length="123" mass="14360">MDIKFDITKTSRYETYLSQTAYEKLGEELMEKIRQAETISRKEITNILFQKHTEEQNQALVKARALGLQPVIDRFSRVLELPTATYLREFLQSQSISMCKGNDVTSEKKQALYASNIKHWNNK</sequence>
<organism evidence="1 2">
    <name type="scientific">Streblomastix strix</name>
    <dbReference type="NCBI Taxonomy" id="222440"/>
    <lineage>
        <taxon>Eukaryota</taxon>
        <taxon>Metamonada</taxon>
        <taxon>Preaxostyla</taxon>
        <taxon>Oxymonadida</taxon>
        <taxon>Streblomastigidae</taxon>
        <taxon>Streblomastix</taxon>
    </lineage>
</organism>
<dbReference type="AlphaFoldDB" id="A0A5J4PRH6"/>
<reference evidence="1 2" key="1">
    <citation type="submission" date="2019-03" db="EMBL/GenBank/DDBJ databases">
        <title>Single cell metagenomics reveals metabolic interactions within the superorganism composed of flagellate Streblomastix strix and complex community of Bacteroidetes bacteria on its surface.</title>
        <authorList>
            <person name="Treitli S.C."/>
            <person name="Kolisko M."/>
            <person name="Husnik F."/>
            <person name="Keeling P."/>
            <person name="Hampl V."/>
        </authorList>
    </citation>
    <scope>NUCLEOTIDE SEQUENCE [LARGE SCALE GENOMIC DNA]</scope>
    <source>
        <strain evidence="1">ST1C</strain>
    </source>
</reference>
<dbReference type="Proteomes" id="UP000324800">
    <property type="component" value="Unassembled WGS sequence"/>
</dbReference>
<evidence type="ECO:0000313" key="1">
    <source>
        <dbReference type="EMBL" id="KAA6311782.1"/>
    </source>
</evidence>
<name>A0A5J4PRH6_9EUKA</name>
<evidence type="ECO:0000313" key="2">
    <source>
        <dbReference type="Proteomes" id="UP000324800"/>
    </source>
</evidence>
<dbReference type="EMBL" id="SNRW01049086">
    <property type="protein sequence ID" value="KAA6311782.1"/>
    <property type="molecule type" value="Genomic_DNA"/>
</dbReference>
<protein>
    <submittedName>
        <fullName evidence="1">Uncharacterized protein</fullName>
    </submittedName>
</protein>
<accession>A0A5J4PRH6</accession>